<keyword evidence="3" id="KW-0653">Protein transport</keyword>
<proteinExistence type="predicted"/>
<dbReference type="GO" id="GO:0008270">
    <property type="term" value="F:zinc ion binding"/>
    <property type="evidence" value="ECO:0007669"/>
    <property type="project" value="TreeGrafter"/>
</dbReference>
<dbReference type="Gene3D" id="2.170.150.10">
    <property type="entry name" value="Metal Binding Protein, Guanine Nucleotide Exchange Factor, Chain A"/>
    <property type="match status" value="1"/>
</dbReference>
<dbReference type="GO" id="GO:0006892">
    <property type="term" value="P:post-Golgi vesicle-mediated transport"/>
    <property type="evidence" value="ECO:0007669"/>
    <property type="project" value="TreeGrafter"/>
</dbReference>
<protein>
    <recommendedName>
        <fullName evidence="6">Guanine nucleotide exchange factor MSS4</fullName>
    </recommendedName>
</protein>
<sequence length="122" mass="13561">MPDCSVNYESEIEDGQNKRAIKCKFCSSVILTPSSACFQNFEFDLPLITQTKNNDANPETEHTSLFWVVKDMFTFYNVGFSNAVGNTKFLTCADCEAGPIGYHDIPTKISYVALTRVSHGST</sequence>
<dbReference type="SUPFAM" id="SSF51316">
    <property type="entry name" value="Mss4-like"/>
    <property type="match status" value="1"/>
</dbReference>
<dbReference type="InterPro" id="IPR011057">
    <property type="entry name" value="Mss4-like_sf"/>
</dbReference>
<dbReference type="PROSITE" id="PS51796">
    <property type="entry name" value="MSS4"/>
    <property type="match status" value="1"/>
</dbReference>
<name>A0A9N9MPQ7_9CUCU</name>
<evidence type="ECO:0000256" key="2">
    <source>
        <dbReference type="ARBA" id="ARBA00022658"/>
    </source>
</evidence>
<dbReference type="GO" id="GO:0015031">
    <property type="term" value="P:protein transport"/>
    <property type="evidence" value="ECO:0007669"/>
    <property type="project" value="UniProtKB-KW"/>
</dbReference>
<dbReference type="AlphaFoldDB" id="A0A9N9MPQ7"/>
<evidence type="ECO:0000256" key="1">
    <source>
        <dbReference type="ARBA" id="ARBA00022448"/>
    </source>
</evidence>
<keyword evidence="5" id="KW-1185">Reference proteome</keyword>
<dbReference type="InterPro" id="IPR007515">
    <property type="entry name" value="Mss4"/>
</dbReference>
<dbReference type="GO" id="GO:0005829">
    <property type="term" value="C:cytosol"/>
    <property type="evidence" value="ECO:0007669"/>
    <property type="project" value="TreeGrafter"/>
</dbReference>
<dbReference type="FunFam" id="2.170.150.10:FF:000005">
    <property type="entry name" value="Guanine nucleotide exchange factor MSS4"/>
    <property type="match status" value="1"/>
</dbReference>
<dbReference type="PANTHER" id="PTHR13276:SF0">
    <property type="entry name" value="GUANINE NUCLEOTIDE EXCHANGE FACTOR MSS4"/>
    <property type="match status" value="1"/>
</dbReference>
<dbReference type="PANTHER" id="PTHR13276">
    <property type="entry name" value="GUANINE NUCLEOTIDE EXCHANGE FACTOR MSS4"/>
    <property type="match status" value="1"/>
</dbReference>
<organism evidence="4 5">
    <name type="scientific">Ceutorhynchus assimilis</name>
    <name type="common">cabbage seed weevil</name>
    <dbReference type="NCBI Taxonomy" id="467358"/>
    <lineage>
        <taxon>Eukaryota</taxon>
        <taxon>Metazoa</taxon>
        <taxon>Ecdysozoa</taxon>
        <taxon>Arthropoda</taxon>
        <taxon>Hexapoda</taxon>
        <taxon>Insecta</taxon>
        <taxon>Pterygota</taxon>
        <taxon>Neoptera</taxon>
        <taxon>Endopterygota</taxon>
        <taxon>Coleoptera</taxon>
        <taxon>Polyphaga</taxon>
        <taxon>Cucujiformia</taxon>
        <taxon>Curculionidae</taxon>
        <taxon>Ceutorhynchinae</taxon>
        <taxon>Ceutorhynchus</taxon>
    </lineage>
</organism>
<accession>A0A9N9MPQ7</accession>
<evidence type="ECO:0000256" key="3">
    <source>
        <dbReference type="ARBA" id="ARBA00022927"/>
    </source>
</evidence>
<evidence type="ECO:0000313" key="5">
    <source>
        <dbReference type="Proteomes" id="UP001152799"/>
    </source>
</evidence>
<dbReference type="Pfam" id="PF04421">
    <property type="entry name" value="Mss4"/>
    <property type="match status" value="1"/>
</dbReference>
<dbReference type="EMBL" id="OU892279">
    <property type="protein sequence ID" value="CAG9766112.1"/>
    <property type="molecule type" value="Genomic_DNA"/>
</dbReference>
<dbReference type="GO" id="GO:0016020">
    <property type="term" value="C:membrane"/>
    <property type="evidence" value="ECO:0007669"/>
    <property type="project" value="TreeGrafter"/>
</dbReference>
<evidence type="ECO:0000313" key="4">
    <source>
        <dbReference type="EMBL" id="CAG9766112.1"/>
    </source>
</evidence>
<keyword evidence="2" id="KW-0344">Guanine-nucleotide releasing factor</keyword>
<gene>
    <name evidence="4" type="ORF">CEUTPL_LOCUS6703</name>
</gene>
<evidence type="ECO:0008006" key="6">
    <source>
        <dbReference type="Google" id="ProtNLM"/>
    </source>
</evidence>
<reference evidence="4" key="1">
    <citation type="submission" date="2022-01" db="EMBL/GenBank/DDBJ databases">
        <authorList>
            <person name="King R."/>
        </authorList>
    </citation>
    <scope>NUCLEOTIDE SEQUENCE</scope>
</reference>
<dbReference type="Proteomes" id="UP001152799">
    <property type="component" value="Chromosome 3"/>
</dbReference>
<dbReference type="GO" id="GO:0007264">
    <property type="term" value="P:small GTPase-mediated signal transduction"/>
    <property type="evidence" value="ECO:0007669"/>
    <property type="project" value="InterPro"/>
</dbReference>
<keyword evidence="1" id="KW-0813">Transport</keyword>
<dbReference type="InterPro" id="IPR011323">
    <property type="entry name" value="Mss4/transl-control_tumour"/>
</dbReference>
<dbReference type="GO" id="GO:0005085">
    <property type="term" value="F:guanyl-nucleotide exchange factor activity"/>
    <property type="evidence" value="ECO:0007669"/>
    <property type="project" value="UniProtKB-KW"/>
</dbReference>
<dbReference type="OrthoDB" id="30840at2759"/>